<protein>
    <recommendedName>
        <fullName evidence="10">RNA polymerase subunit sigma-70</fullName>
    </recommendedName>
</protein>
<keyword evidence="3" id="KW-0731">Sigma factor</keyword>
<dbReference type="InterPro" id="IPR014284">
    <property type="entry name" value="RNA_pol_sigma-70_dom"/>
</dbReference>
<name>A0A2H0UN60_9BACT</name>
<dbReference type="InterPro" id="IPR036388">
    <property type="entry name" value="WH-like_DNA-bd_sf"/>
</dbReference>
<dbReference type="GO" id="GO:0003677">
    <property type="term" value="F:DNA binding"/>
    <property type="evidence" value="ECO:0007669"/>
    <property type="project" value="UniProtKB-KW"/>
</dbReference>
<reference evidence="9" key="1">
    <citation type="submission" date="2017-09" db="EMBL/GenBank/DDBJ databases">
        <title>Depth-based differentiation of microbial function through sediment-hosted aquifers and enrichment of novel symbionts in the deep terrestrial subsurface.</title>
        <authorList>
            <person name="Probst A.J."/>
            <person name="Ladd B."/>
            <person name="Jarett J.K."/>
            <person name="Geller-Mcgrath D.E."/>
            <person name="Sieber C.M.K."/>
            <person name="Emerson J.B."/>
            <person name="Anantharaman K."/>
            <person name="Thomas B.C."/>
            <person name="Malmstrom R."/>
            <person name="Stieglmeier M."/>
            <person name="Klingl A."/>
            <person name="Woyke T."/>
            <person name="Ryan C.M."/>
            <person name="Banfield J.F."/>
        </authorList>
    </citation>
    <scope>NUCLEOTIDE SEQUENCE [LARGE SCALE GENOMIC DNA]</scope>
</reference>
<dbReference type="NCBIfam" id="TIGR02937">
    <property type="entry name" value="sigma70-ECF"/>
    <property type="match status" value="1"/>
</dbReference>
<dbReference type="PANTHER" id="PTHR43133">
    <property type="entry name" value="RNA POLYMERASE ECF-TYPE SIGMA FACTO"/>
    <property type="match status" value="1"/>
</dbReference>
<evidence type="ECO:0000256" key="4">
    <source>
        <dbReference type="ARBA" id="ARBA00023125"/>
    </source>
</evidence>
<evidence type="ECO:0000256" key="2">
    <source>
        <dbReference type="ARBA" id="ARBA00023015"/>
    </source>
</evidence>
<keyword evidence="2" id="KW-0805">Transcription regulation</keyword>
<dbReference type="EMBL" id="PFBC01000039">
    <property type="protein sequence ID" value="PIR87830.1"/>
    <property type="molecule type" value="Genomic_DNA"/>
</dbReference>
<evidence type="ECO:0000313" key="8">
    <source>
        <dbReference type="EMBL" id="PIR87830.1"/>
    </source>
</evidence>
<evidence type="ECO:0000259" key="7">
    <source>
        <dbReference type="Pfam" id="PF04545"/>
    </source>
</evidence>
<dbReference type="InterPro" id="IPR013325">
    <property type="entry name" value="RNA_pol_sigma_r2"/>
</dbReference>
<dbReference type="Gene3D" id="1.10.10.10">
    <property type="entry name" value="Winged helix-like DNA-binding domain superfamily/Winged helix DNA-binding domain"/>
    <property type="match status" value="1"/>
</dbReference>
<dbReference type="InterPro" id="IPR007627">
    <property type="entry name" value="RNA_pol_sigma70_r2"/>
</dbReference>
<dbReference type="InterPro" id="IPR013324">
    <property type="entry name" value="RNA_pol_sigma_r3/r4-like"/>
</dbReference>
<feature type="domain" description="RNA polymerase sigma-70 region 4" evidence="7">
    <location>
        <begin position="130"/>
        <end position="178"/>
    </location>
</feature>
<proteinExistence type="inferred from homology"/>
<dbReference type="Pfam" id="PF04545">
    <property type="entry name" value="Sigma70_r4"/>
    <property type="match status" value="1"/>
</dbReference>
<dbReference type="Proteomes" id="UP000230903">
    <property type="component" value="Unassembled WGS sequence"/>
</dbReference>
<accession>A0A2H0UN60</accession>
<dbReference type="InterPro" id="IPR039425">
    <property type="entry name" value="RNA_pol_sigma-70-like"/>
</dbReference>
<evidence type="ECO:0000313" key="9">
    <source>
        <dbReference type="Proteomes" id="UP000230903"/>
    </source>
</evidence>
<comment type="caution">
    <text evidence="8">The sequence shown here is derived from an EMBL/GenBank/DDBJ whole genome shotgun (WGS) entry which is preliminary data.</text>
</comment>
<gene>
    <name evidence="8" type="ORF">COU10_02500</name>
</gene>
<evidence type="ECO:0000256" key="3">
    <source>
        <dbReference type="ARBA" id="ARBA00023082"/>
    </source>
</evidence>
<dbReference type="SUPFAM" id="SSF88659">
    <property type="entry name" value="Sigma3 and sigma4 domains of RNA polymerase sigma factors"/>
    <property type="match status" value="1"/>
</dbReference>
<dbReference type="CDD" id="cd06171">
    <property type="entry name" value="Sigma70_r4"/>
    <property type="match status" value="1"/>
</dbReference>
<sequence>MLDNEAQLVKSAKGGDGQSFGVLYEHYSQAIYRFIVVKVSSRQEAEDITHEVFLKAWQKLPAFKQKGFPFSSWLYRIARNKVIDHYRTKKAHLSLEDLTGQLEEEFFRVGAAQRSDINFKLDLEAVLSSLDQLTADQREVIEMRFFQDLSPKEIAQITKKKEGTIRILQHRATQKLKQALEKQQEDGE</sequence>
<dbReference type="Pfam" id="PF04542">
    <property type="entry name" value="Sigma70_r2"/>
    <property type="match status" value="1"/>
</dbReference>
<evidence type="ECO:0000256" key="5">
    <source>
        <dbReference type="ARBA" id="ARBA00023163"/>
    </source>
</evidence>
<keyword evidence="5" id="KW-0804">Transcription</keyword>
<dbReference type="GO" id="GO:0006352">
    <property type="term" value="P:DNA-templated transcription initiation"/>
    <property type="evidence" value="ECO:0007669"/>
    <property type="project" value="InterPro"/>
</dbReference>
<evidence type="ECO:0008006" key="10">
    <source>
        <dbReference type="Google" id="ProtNLM"/>
    </source>
</evidence>
<dbReference type="GO" id="GO:0016987">
    <property type="term" value="F:sigma factor activity"/>
    <property type="evidence" value="ECO:0007669"/>
    <property type="project" value="UniProtKB-KW"/>
</dbReference>
<keyword evidence="4" id="KW-0238">DNA-binding</keyword>
<dbReference type="AlphaFoldDB" id="A0A2H0UN60"/>
<dbReference type="InterPro" id="IPR007630">
    <property type="entry name" value="RNA_pol_sigma70_r4"/>
</dbReference>
<dbReference type="PANTHER" id="PTHR43133:SF57">
    <property type="entry name" value="RNA POLYMERASE SIGMA-70 FACTOR"/>
    <property type="match status" value="1"/>
</dbReference>
<dbReference type="SUPFAM" id="SSF88946">
    <property type="entry name" value="Sigma2 domain of RNA polymerase sigma factors"/>
    <property type="match status" value="1"/>
</dbReference>
<evidence type="ECO:0000259" key="6">
    <source>
        <dbReference type="Pfam" id="PF04542"/>
    </source>
</evidence>
<feature type="domain" description="RNA polymerase sigma-70 region 2" evidence="6">
    <location>
        <begin position="23"/>
        <end position="90"/>
    </location>
</feature>
<dbReference type="Gene3D" id="1.10.1740.10">
    <property type="match status" value="1"/>
</dbReference>
<comment type="similarity">
    <text evidence="1">Belongs to the sigma-70 factor family. ECF subfamily.</text>
</comment>
<organism evidence="8 9">
    <name type="scientific">Candidatus Harrisonbacteria bacterium CG10_big_fil_rev_8_21_14_0_10_45_28</name>
    <dbReference type="NCBI Taxonomy" id="1974586"/>
    <lineage>
        <taxon>Bacteria</taxon>
        <taxon>Candidatus Harrisoniibacteriota</taxon>
    </lineage>
</organism>
<evidence type="ECO:0000256" key="1">
    <source>
        <dbReference type="ARBA" id="ARBA00010641"/>
    </source>
</evidence>